<feature type="compositionally biased region" description="Basic residues" evidence="4">
    <location>
        <begin position="281"/>
        <end position="292"/>
    </location>
</feature>
<protein>
    <submittedName>
        <fullName evidence="6">Allophanate hydrolase</fullName>
    </submittedName>
</protein>
<dbReference type="InterPro" id="IPR052708">
    <property type="entry name" value="PxpC"/>
</dbReference>
<dbReference type="SMART" id="SM00797">
    <property type="entry name" value="AHS2"/>
    <property type="match status" value="1"/>
</dbReference>
<dbReference type="GO" id="GO:0005524">
    <property type="term" value="F:ATP binding"/>
    <property type="evidence" value="ECO:0007669"/>
    <property type="project" value="UniProtKB-KW"/>
</dbReference>
<evidence type="ECO:0000256" key="4">
    <source>
        <dbReference type="SAM" id="MobiDB-lite"/>
    </source>
</evidence>
<organism evidence="6 7">
    <name type="scientific">Streptomyces gilvosporeus</name>
    <dbReference type="NCBI Taxonomy" id="553510"/>
    <lineage>
        <taxon>Bacteria</taxon>
        <taxon>Bacillati</taxon>
        <taxon>Actinomycetota</taxon>
        <taxon>Actinomycetes</taxon>
        <taxon>Kitasatosporales</taxon>
        <taxon>Streptomycetaceae</taxon>
        <taxon>Streptomyces</taxon>
    </lineage>
</organism>
<gene>
    <name evidence="6" type="ORF">B1H19_03245</name>
</gene>
<keyword evidence="3" id="KW-0067">ATP-binding</keyword>
<dbReference type="Pfam" id="PF02626">
    <property type="entry name" value="CT_A_B"/>
    <property type="match status" value="1"/>
</dbReference>
<feature type="domain" description="Carboxyltransferase" evidence="5">
    <location>
        <begin position="23"/>
        <end position="297"/>
    </location>
</feature>
<evidence type="ECO:0000256" key="3">
    <source>
        <dbReference type="ARBA" id="ARBA00022840"/>
    </source>
</evidence>
<dbReference type="PANTHER" id="PTHR43309:SF3">
    <property type="entry name" value="5-OXOPROLINASE SUBUNIT C"/>
    <property type="match status" value="1"/>
</dbReference>
<reference evidence="6 7" key="1">
    <citation type="submission" date="2017-04" db="EMBL/GenBank/DDBJ databases">
        <title>Complete Genome Sequence of Streptomyces gilvosporeus F607, a Capable Producer of Natamycin.</title>
        <authorList>
            <person name="Zong G."/>
            <person name="Zhong C."/>
            <person name="Fu J."/>
            <person name="Qin R."/>
            <person name="Cao G."/>
        </authorList>
    </citation>
    <scope>NUCLEOTIDE SEQUENCE [LARGE SCALE GENOMIC DNA]</scope>
    <source>
        <strain evidence="6 7">F607</strain>
    </source>
</reference>
<name>A0A1V0TK88_9ACTN</name>
<dbReference type="SUPFAM" id="SSF50891">
    <property type="entry name" value="Cyclophilin-like"/>
    <property type="match status" value="1"/>
</dbReference>
<dbReference type="NCBIfam" id="TIGR00724">
    <property type="entry name" value="urea_amlyse_rel"/>
    <property type="match status" value="1"/>
</dbReference>
<keyword evidence="2 6" id="KW-0378">Hydrolase</keyword>
<sequence>MMEILRPGPLTTVQDLGRPGHAALGVGTGGAADRGSLRLANRLVGNAESAAALEMTCGGLTVRFPVPTTLALTGAPCPATLDGRQIGMNGPVHAAAGQELTVGFPSRALRTYLAVRGGIDVPPVLGSRSTDTLSGIGPTPLDVSTHLATGTAALRFPPIDFAPRREFQDQPVLHIVPGPRNDWFTSEALTTLCTSAYEVTSDSNRVGARLAGPPLDRTIRHELPPEGMVRGALQIPPNGQPVLFLADHPVTGGYPVIAVVHEADLDQAAQLRPGQTVRFHTSPRRRPPRNRRAQLSAKP</sequence>
<accession>A0A1V0TK88</accession>
<evidence type="ECO:0000313" key="7">
    <source>
        <dbReference type="Proteomes" id="UP000192726"/>
    </source>
</evidence>
<proteinExistence type="predicted"/>
<dbReference type="Proteomes" id="UP000192726">
    <property type="component" value="Chromosome"/>
</dbReference>
<evidence type="ECO:0000259" key="5">
    <source>
        <dbReference type="SMART" id="SM00797"/>
    </source>
</evidence>
<evidence type="ECO:0000256" key="1">
    <source>
        <dbReference type="ARBA" id="ARBA00022741"/>
    </source>
</evidence>
<dbReference type="OrthoDB" id="9768696at2"/>
<evidence type="ECO:0000256" key="2">
    <source>
        <dbReference type="ARBA" id="ARBA00022801"/>
    </source>
</evidence>
<dbReference type="AlphaFoldDB" id="A0A1V0TK88"/>
<dbReference type="InterPro" id="IPR029000">
    <property type="entry name" value="Cyclophilin-like_dom_sf"/>
</dbReference>
<keyword evidence="7" id="KW-1185">Reference proteome</keyword>
<dbReference type="RefSeq" id="WP_083102743.1">
    <property type="nucleotide sequence ID" value="NZ_CP020569.1"/>
</dbReference>
<evidence type="ECO:0000313" key="6">
    <source>
        <dbReference type="EMBL" id="ARF53313.1"/>
    </source>
</evidence>
<dbReference type="Gene3D" id="2.40.100.10">
    <property type="entry name" value="Cyclophilin-like"/>
    <property type="match status" value="1"/>
</dbReference>
<dbReference type="InterPro" id="IPR003778">
    <property type="entry name" value="CT_A_B"/>
</dbReference>
<feature type="region of interest" description="Disordered" evidence="4">
    <location>
        <begin position="271"/>
        <end position="299"/>
    </location>
</feature>
<dbReference type="GO" id="GO:0016787">
    <property type="term" value="F:hydrolase activity"/>
    <property type="evidence" value="ECO:0007669"/>
    <property type="project" value="UniProtKB-KW"/>
</dbReference>
<dbReference type="STRING" id="553510.B1H19_03245"/>
<dbReference type="KEGG" id="sgv:B1H19_03245"/>
<dbReference type="EMBL" id="CP020569">
    <property type="protein sequence ID" value="ARF53313.1"/>
    <property type="molecule type" value="Genomic_DNA"/>
</dbReference>
<keyword evidence="1" id="KW-0547">Nucleotide-binding</keyword>
<dbReference type="PANTHER" id="PTHR43309">
    <property type="entry name" value="5-OXOPROLINASE SUBUNIT C"/>
    <property type="match status" value="1"/>
</dbReference>